<organism evidence="2 3">
    <name type="scientific">Fictibacillus terranigra</name>
    <dbReference type="NCBI Taxonomy" id="3058424"/>
    <lineage>
        <taxon>Bacteria</taxon>
        <taxon>Bacillati</taxon>
        <taxon>Bacillota</taxon>
        <taxon>Bacilli</taxon>
        <taxon>Bacillales</taxon>
        <taxon>Fictibacillaceae</taxon>
        <taxon>Fictibacillus</taxon>
    </lineage>
</organism>
<sequence length="306" mass="34881">MKERWLWAGIIISSASWIGNSFYYQSKQIEHPIFLEHFYEASDDGKQYLKFYYLANRNDKEDVQSVRIKDAVLFPYSRDDFMSGENTPPVEQVYTHQDLKVFTVSLEDLLSQMNNKEAFSFNKIKVAMNNGQTFTADIGEVTINKTYKEGKILEQQIASSDNLSDIAIYQALKPITLTSISLPFDKETERLVSVKANTNQKALVQIKNNLSGDGPSSWLKHNEKNDDGFQLIAPHKKFSIRLKKKDWFEIVAKSKPNTAAFGEFSIKLHGTSQGKPAVSNVWVTLKPVLSQNDIDRIISKNGVREK</sequence>
<proteinExistence type="predicted"/>
<dbReference type="RefSeq" id="WP_290401225.1">
    <property type="nucleotide sequence ID" value="NZ_JAUHLN010000004.1"/>
</dbReference>
<keyword evidence="1" id="KW-1133">Transmembrane helix</keyword>
<feature type="transmembrane region" description="Helical" evidence="1">
    <location>
        <begin position="6"/>
        <end position="24"/>
    </location>
</feature>
<gene>
    <name evidence="2" type="ORF">QYF49_19275</name>
</gene>
<reference evidence="2" key="1">
    <citation type="submission" date="2023-06" db="EMBL/GenBank/DDBJ databases">
        <title>Draft Genome Sequences of Representative Paenibacillus Polymyxa, Bacillus cereus, Fictibacillus sp., and Brevibacillus agri Strains Isolated from Amazonian Dark Earth.</title>
        <authorList>
            <person name="Pellegrinetti T.A."/>
            <person name="Cunha I.C.M."/>
            <person name="Chaves M.G."/>
            <person name="Freitas A.S."/>
            <person name="Silva A.V.R."/>
            <person name="Tsai S.M."/>
            <person name="Mendes L.W."/>
        </authorList>
    </citation>
    <scope>NUCLEOTIDE SEQUENCE</scope>
    <source>
        <strain evidence="2">CENA-BCM004</strain>
    </source>
</reference>
<comment type="caution">
    <text evidence="2">The sequence shown here is derived from an EMBL/GenBank/DDBJ whole genome shotgun (WGS) entry which is preliminary data.</text>
</comment>
<evidence type="ECO:0000256" key="1">
    <source>
        <dbReference type="SAM" id="Phobius"/>
    </source>
</evidence>
<keyword evidence="1" id="KW-0472">Membrane</keyword>
<evidence type="ECO:0000313" key="2">
    <source>
        <dbReference type="EMBL" id="MDN4075115.1"/>
    </source>
</evidence>
<protein>
    <submittedName>
        <fullName evidence="2">Uncharacterized protein</fullName>
    </submittedName>
</protein>
<keyword evidence="3" id="KW-1185">Reference proteome</keyword>
<name>A0ABT8EB41_9BACL</name>
<keyword evidence="1" id="KW-0812">Transmembrane</keyword>
<accession>A0ABT8EB41</accession>
<evidence type="ECO:0000313" key="3">
    <source>
        <dbReference type="Proteomes" id="UP001168694"/>
    </source>
</evidence>
<dbReference type="EMBL" id="JAUHLN010000004">
    <property type="protein sequence ID" value="MDN4075115.1"/>
    <property type="molecule type" value="Genomic_DNA"/>
</dbReference>
<dbReference type="Proteomes" id="UP001168694">
    <property type="component" value="Unassembled WGS sequence"/>
</dbReference>